<feature type="transmembrane region" description="Helical" evidence="1">
    <location>
        <begin position="87"/>
        <end position="103"/>
    </location>
</feature>
<accession>A0A9P0D241</accession>
<sequence>MSPKHVCKLENEPVKSFLPPLHPAGKCHQKFQRKLRLLLTLNDKDLRCKTFFRTTSSLRNEQRRHGKSPYWFVIHPFSKMNVFIERLFLILFIERWLFFVAIYDRPYSIVVLHYIRDFFHALVMAAFFITGYIESKINKIIISPKKIAMRYLKTYFFIDFYVLLEDNCDVVVENIVIWLQKNVSWAPETSVPFVIPLSVLSIVCYIIRMRSILKIIKFNAASLGLGKLSTFILTQSTMVIFVLHFYTFQFYHIPWQIYFHNNYIPEDSWIVKRNITSVEYTFESYTEGFLIVLSYFLGSSYSDIITQPNEQLLLFIFCFTGRLYVLVIIGKILVYFGIGDTGESQYECLFLQLDNYMKSMDVPLHLQTQIIERFKFNYQKKYFNVQELMATLTDYLKTELFMHGAKKLIALNGFLKHLGSIELGLLFAHMTSETYAKEEIIVGELRERTHTYFILSGSVSAIGSDGVELFHLQDGDEFGLLNLSKLASYESYYSFCFVAIETTEVYSLEKKWIQMVLDRIPKLGKYFNQRAEERMAKIKLAYKTEEIGGEIVLDNMMKGRILERRRLKNIVLEY</sequence>
<dbReference type="InterPro" id="IPR000595">
    <property type="entry name" value="cNMP-bd_dom"/>
</dbReference>
<dbReference type="GO" id="GO:0003254">
    <property type="term" value="P:regulation of membrane depolarization"/>
    <property type="evidence" value="ECO:0007669"/>
    <property type="project" value="TreeGrafter"/>
</dbReference>
<organism evidence="3 4">
    <name type="scientific">Psylliodes chrysocephalus</name>
    <dbReference type="NCBI Taxonomy" id="3402493"/>
    <lineage>
        <taxon>Eukaryota</taxon>
        <taxon>Metazoa</taxon>
        <taxon>Ecdysozoa</taxon>
        <taxon>Arthropoda</taxon>
        <taxon>Hexapoda</taxon>
        <taxon>Insecta</taxon>
        <taxon>Pterygota</taxon>
        <taxon>Neoptera</taxon>
        <taxon>Endopterygota</taxon>
        <taxon>Coleoptera</taxon>
        <taxon>Polyphaga</taxon>
        <taxon>Cucujiformia</taxon>
        <taxon>Chrysomeloidea</taxon>
        <taxon>Chrysomelidae</taxon>
        <taxon>Galerucinae</taxon>
        <taxon>Alticini</taxon>
        <taxon>Psylliodes</taxon>
    </lineage>
</organism>
<dbReference type="CDD" id="cd00038">
    <property type="entry name" value="CAP_ED"/>
    <property type="match status" value="1"/>
</dbReference>
<dbReference type="InterPro" id="IPR051413">
    <property type="entry name" value="K/Na_HCN_channel"/>
</dbReference>
<keyword evidence="1" id="KW-0472">Membrane</keyword>
<dbReference type="PANTHER" id="PTHR45689">
    <property type="entry name" value="I[[H]] CHANNEL, ISOFORM E"/>
    <property type="match status" value="1"/>
</dbReference>
<dbReference type="AlphaFoldDB" id="A0A9P0D241"/>
<feature type="transmembrane region" description="Helical" evidence="1">
    <location>
        <begin position="228"/>
        <end position="246"/>
    </location>
</feature>
<dbReference type="GO" id="GO:0098855">
    <property type="term" value="C:HCN channel complex"/>
    <property type="evidence" value="ECO:0007669"/>
    <property type="project" value="TreeGrafter"/>
</dbReference>
<proteinExistence type="predicted"/>
<dbReference type="PROSITE" id="PS50042">
    <property type="entry name" value="CNMP_BINDING_3"/>
    <property type="match status" value="1"/>
</dbReference>
<dbReference type="OrthoDB" id="2021138at2759"/>
<keyword evidence="4" id="KW-1185">Reference proteome</keyword>
<dbReference type="InterPro" id="IPR018490">
    <property type="entry name" value="cNMP-bd_dom_sf"/>
</dbReference>
<dbReference type="Pfam" id="PF00027">
    <property type="entry name" value="cNMP_binding"/>
    <property type="match status" value="1"/>
</dbReference>
<gene>
    <name evidence="3" type="ORF">PSYICH_LOCUS9808</name>
</gene>
<feature type="transmembrane region" description="Helical" evidence="1">
    <location>
        <begin position="118"/>
        <end position="135"/>
    </location>
</feature>
<keyword evidence="1" id="KW-1133">Transmembrane helix</keyword>
<dbReference type="SUPFAM" id="SSF51206">
    <property type="entry name" value="cAMP-binding domain-like"/>
    <property type="match status" value="1"/>
</dbReference>
<dbReference type="InterPro" id="IPR014710">
    <property type="entry name" value="RmlC-like_jellyroll"/>
</dbReference>
<name>A0A9P0D241_9CUCU</name>
<feature type="transmembrane region" description="Helical" evidence="1">
    <location>
        <begin position="288"/>
        <end position="305"/>
    </location>
</feature>
<evidence type="ECO:0000259" key="2">
    <source>
        <dbReference type="PROSITE" id="PS50042"/>
    </source>
</evidence>
<evidence type="ECO:0000313" key="3">
    <source>
        <dbReference type="EMBL" id="CAH1109930.1"/>
    </source>
</evidence>
<feature type="domain" description="Cyclic nucleotide-binding" evidence="2">
    <location>
        <begin position="414"/>
        <end position="517"/>
    </location>
</feature>
<evidence type="ECO:0000256" key="1">
    <source>
        <dbReference type="SAM" id="Phobius"/>
    </source>
</evidence>
<feature type="transmembrane region" description="Helical" evidence="1">
    <location>
        <begin position="189"/>
        <end position="207"/>
    </location>
</feature>
<protein>
    <recommendedName>
        <fullName evidence="2">Cyclic nucleotide-binding domain-containing protein</fullName>
    </recommendedName>
</protein>
<feature type="transmembrane region" description="Helical" evidence="1">
    <location>
        <begin position="312"/>
        <end position="338"/>
    </location>
</feature>
<evidence type="ECO:0000313" key="4">
    <source>
        <dbReference type="Proteomes" id="UP001153636"/>
    </source>
</evidence>
<dbReference type="Gene3D" id="1.10.287.630">
    <property type="entry name" value="Helix hairpin bin"/>
    <property type="match status" value="1"/>
</dbReference>
<dbReference type="Proteomes" id="UP001153636">
    <property type="component" value="Chromosome 4"/>
</dbReference>
<reference evidence="3" key="1">
    <citation type="submission" date="2022-01" db="EMBL/GenBank/DDBJ databases">
        <authorList>
            <person name="King R."/>
        </authorList>
    </citation>
    <scope>NUCLEOTIDE SEQUENCE</scope>
</reference>
<dbReference type="GO" id="GO:0035725">
    <property type="term" value="P:sodium ion transmembrane transport"/>
    <property type="evidence" value="ECO:0007669"/>
    <property type="project" value="TreeGrafter"/>
</dbReference>
<keyword evidence="1" id="KW-0812">Transmembrane</keyword>
<dbReference type="PANTHER" id="PTHR45689:SF14">
    <property type="entry name" value="CYCLIC NUCLEOTIDE-GATED CATION CHANNEL SUBUNIT A-LIKE PROTEIN"/>
    <property type="match status" value="1"/>
</dbReference>
<dbReference type="Gene3D" id="2.60.120.10">
    <property type="entry name" value="Jelly Rolls"/>
    <property type="match status" value="1"/>
</dbReference>
<dbReference type="EMBL" id="OV651816">
    <property type="protein sequence ID" value="CAH1109930.1"/>
    <property type="molecule type" value="Genomic_DNA"/>
</dbReference>
<dbReference type="GO" id="GO:0005249">
    <property type="term" value="F:voltage-gated potassium channel activity"/>
    <property type="evidence" value="ECO:0007669"/>
    <property type="project" value="TreeGrafter"/>
</dbReference>